<keyword evidence="5" id="KW-0235">DNA replication</keyword>
<comment type="similarity">
    <text evidence="7">Belongs to the DNA polymerase HolA subunit family.</text>
</comment>
<dbReference type="SUPFAM" id="SSF48019">
    <property type="entry name" value="post-AAA+ oligomerization domain-like"/>
    <property type="match status" value="1"/>
</dbReference>
<dbReference type="EC" id="2.7.7.7" evidence="1"/>
<feature type="domain" description="DNA polymerase III delta N-terminal" evidence="9">
    <location>
        <begin position="20"/>
        <end position="135"/>
    </location>
</feature>
<protein>
    <recommendedName>
        <fullName evidence="2">DNA polymerase III subunit delta</fullName>
        <ecNumber evidence="1">2.7.7.7</ecNumber>
    </recommendedName>
</protein>
<name>A0A916Y568_9FLAO</name>
<comment type="caution">
    <text evidence="11">The sequence shown here is derived from an EMBL/GenBank/DDBJ whole genome shotgun (WGS) entry which is preliminary data.</text>
</comment>
<dbReference type="NCBIfam" id="TIGR01128">
    <property type="entry name" value="holA"/>
    <property type="match status" value="1"/>
</dbReference>
<dbReference type="RefSeq" id="WP_188362583.1">
    <property type="nucleotide sequence ID" value="NZ_BMFG01000008.1"/>
</dbReference>
<dbReference type="SUPFAM" id="SSF52540">
    <property type="entry name" value="P-loop containing nucleoside triphosphate hydrolases"/>
    <property type="match status" value="1"/>
</dbReference>
<dbReference type="Pfam" id="PF21694">
    <property type="entry name" value="DNA_pol3_delta_C"/>
    <property type="match status" value="1"/>
</dbReference>
<evidence type="ECO:0000313" key="12">
    <source>
        <dbReference type="Proteomes" id="UP000625735"/>
    </source>
</evidence>
<dbReference type="Gene3D" id="3.40.50.300">
    <property type="entry name" value="P-loop containing nucleotide triphosphate hydrolases"/>
    <property type="match status" value="1"/>
</dbReference>
<reference evidence="11" key="2">
    <citation type="submission" date="2020-09" db="EMBL/GenBank/DDBJ databases">
        <authorList>
            <person name="Sun Q."/>
            <person name="Zhou Y."/>
        </authorList>
    </citation>
    <scope>NUCLEOTIDE SEQUENCE</scope>
    <source>
        <strain evidence="11">CGMCC 1.12506</strain>
    </source>
</reference>
<evidence type="ECO:0000313" key="11">
    <source>
        <dbReference type="EMBL" id="GGD31039.1"/>
    </source>
</evidence>
<evidence type="ECO:0000256" key="4">
    <source>
        <dbReference type="ARBA" id="ARBA00022695"/>
    </source>
</evidence>
<proteinExistence type="inferred from homology"/>
<dbReference type="InterPro" id="IPR008921">
    <property type="entry name" value="DNA_pol3_clamp-load_cplx_C"/>
</dbReference>
<dbReference type="AlphaFoldDB" id="A0A916Y568"/>
<organism evidence="11 12">
    <name type="scientific">Flavobacterium orientale</name>
    <dbReference type="NCBI Taxonomy" id="1756020"/>
    <lineage>
        <taxon>Bacteria</taxon>
        <taxon>Pseudomonadati</taxon>
        <taxon>Bacteroidota</taxon>
        <taxon>Flavobacteriia</taxon>
        <taxon>Flavobacteriales</taxon>
        <taxon>Flavobacteriaceae</taxon>
        <taxon>Flavobacterium</taxon>
    </lineage>
</organism>
<dbReference type="PANTHER" id="PTHR34388">
    <property type="entry name" value="DNA POLYMERASE III SUBUNIT DELTA"/>
    <property type="match status" value="1"/>
</dbReference>
<evidence type="ECO:0000256" key="3">
    <source>
        <dbReference type="ARBA" id="ARBA00022679"/>
    </source>
</evidence>
<dbReference type="InterPro" id="IPR027417">
    <property type="entry name" value="P-loop_NTPase"/>
</dbReference>
<evidence type="ECO:0000256" key="5">
    <source>
        <dbReference type="ARBA" id="ARBA00022705"/>
    </source>
</evidence>
<gene>
    <name evidence="11" type="primary">holA</name>
    <name evidence="11" type="ORF">GCM10011343_21530</name>
</gene>
<dbReference type="InterPro" id="IPR048466">
    <property type="entry name" value="DNA_pol3_delta-like_C"/>
</dbReference>
<accession>A0A916Y568</accession>
<dbReference type="GO" id="GO:0009360">
    <property type="term" value="C:DNA polymerase III complex"/>
    <property type="evidence" value="ECO:0007669"/>
    <property type="project" value="InterPro"/>
</dbReference>
<feature type="domain" description="DNA polymerase III delta subunit-like C-terminal" evidence="10">
    <location>
        <begin position="211"/>
        <end position="316"/>
    </location>
</feature>
<evidence type="ECO:0000256" key="8">
    <source>
        <dbReference type="ARBA" id="ARBA00049244"/>
    </source>
</evidence>
<dbReference type="InterPro" id="IPR005790">
    <property type="entry name" value="DNA_polIII_delta"/>
</dbReference>
<dbReference type="EMBL" id="BMFG01000008">
    <property type="protein sequence ID" value="GGD31039.1"/>
    <property type="molecule type" value="Genomic_DNA"/>
</dbReference>
<reference evidence="11" key="1">
    <citation type="journal article" date="2014" name="Int. J. Syst. Evol. Microbiol.">
        <title>Complete genome sequence of Corynebacterium casei LMG S-19264T (=DSM 44701T), isolated from a smear-ripened cheese.</title>
        <authorList>
            <consortium name="US DOE Joint Genome Institute (JGI-PGF)"/>
            <person name="Walter F."/>
            <person name="Albersmeier A."/>
            <person name="Kalinowski J."/>
            <person name="Ruckert C."/>
        </authorList>
    </citation>
    <scope>NUCLEOTIDE SEQUENCE</scope>
    <source>
        <strain evidence="11">CGMCC 1.12506</strain>
    </source>
</reference>
<evidence type="ECO:0000259" key="10">
    <source>
        <dbReference type="Pfam" id="PF21694"/>
    </source>
</evidence>
<keyword evidence="12" id="KW-1185">Reference proteome</keyword>
<dbReference type="Gene3D" id="1.20.272.10">
    <property type="match status" value="1"/>
</dbReference>
<evidence type="ECO:0000256" key="1">
    <source>
        <dbReference type="ARBA" id="ARBA00012417"/>
    </source>
</evidence>
<dbReference type="Gene3D" id="1.10.8.60">
    <property type="match status" value="1"/>
</dbReference>
<evidence type="ECO:0000256" key="2">
    <source>
        <dbReference type="ARBA" id="ARBA00017703"/>
    </source>
</evidence>
<dbReference type="Proteomes" id="UP000625735">
    <property type="component" value="Unassembled WGS sequence"/>
</dbReference>
<dbReference type="PANTHER" id="PTHR34388:SF1">
    <property type="entry name" value="DNA POLYMERASE III SUBUNIT DELTA"/>
    <property type="match status" value="1"/>
</dbReference>
<evidence type="ECO:0000256" key="7">
    <source>
        <dbReference type="ARBA" id="ARBA00034754"/>
    </source>
</evidence>
<evidence type="ECO:0000259" key="9">
    <source>
        <dbReference type="Pfam" id="PF06144"/>
    </source>
</evidence>
<dbReference type="GO" id="GO:0003677">
    <property type="term" value="F:DNA binding"/>
    <property type="evidence" value="ECO:0007669"/>
    <property type="project" value="InterPro"/>
</dbReference>
<sequence length="334" mass="38125">MDEVIGIINDIKQKKFKPVYFLMGEEPYYIDKISEFIESSILSEEERGFNQMVLYGRDVSVQDIISNAKRYPMMADYQVIMVKEAQDLSRTIDDLLSYVENPQPTTILVFAYKYKTLDKRKSLAKSLQKNGLLFESKKLYDNQVGSWIVRILKGKGYAIEPKASEMLVEFLGTDLNKINNELEKLQIILPVGTTITANHIEENIGFSKDFNVFELRKAIGSKAIFQAYKIADHFAQNKKEYPMVLTTGQVFAFFVKLLQYHGLNDKSATNVAKVLAVSPFFVQEYITAAKNYPMKKVSNIVSSLRDIDSKSKGVGANQMHEADLLKEMLIKIFN</sequence>
<dbReference type="GO" id="GO:0003887">
    <property type="term" value="F:DNA-directed DNA polymerase activity"/>
    <property type="evidence" value="ECO:0007669"/>
    <property type="project" value="UniProtKB-KW"/>
</dbReference>
<keyword evidence="3" id="KW-0808">Transferase</keyword>
<dbReference type="Pfam" id="PF06144">
    <property type="entry name" value="DNA_pol3_delta"/>
    <property type="match status" value="1"/>
</dbReference>
<dbReference type="InterPro" id="IPR010372">
    <property type="entry name" value="DNA_pol3_delta_N"/>
</dbReference>
<keyword evidence="6" id="KW-0239">DNA-directed DNA polymerase</keyword>
<comment type="catalytic activity">
    <reaction evidence="8">
        <text>DNA(n) + a 2'-deoxyribonucleoside 5'-triphosphate = DNA(n+1) + diphosphate</text>
        <dbReference type="Rhea" id="RHEA:22508"/>
        <dbReference type="Rhea" id="RHEA-COMP:17339"/>
        <dbReference type="Rhea" id="RHEA-COMP:17340"/>
        <dbReference type="ChEBI" id="CHEBI:33019"/>
        <dbReference type="ChEBI" id="CHEBI:61560"/>
        <dbReference type="ChEBI" id="CHEBI:173112"/>
        <dbReference type="EC" id="2.7.7.7"/>
    </reaction>
</comment>
<keyword evidence="4" id="KW-0548">Nucleotidyltransferase</keyword>
<evidence type="ECO:0000256" key="6">
    <source>
        <dbReference type="ARBA" id="ARBA00022932"/>
    </source>
</evidence>
<dbReference type="GO" id="GO:0006261">
    <property type="term" value="P:DNA-templated DNA replication"/>
    <property type="evidence" value="ECO:0007669"/>
    <property type="project" value="TreeGrafter"/>
</dbReference>